<evidence type="ECO:0000313" key="2">
    <source>
        <dbReference type="EMBL" id="MBA4638894.1"/>
    </source>
</evidence>
<organism evidence="2">
    <name type="scientific">Opuntia streptacantha</name>
    <name type="common">Prickly pear cactus</name>
    <name type="synonym">Opuntia cardona</name>
    <dbReference type="NCBI Taxonomy" id="393608"/>
    <lineage>
        <taxon>Eukaryota</taxon>
        <taxon>Viridiplantae</taxon>
        <taxon>Streptophyta</taxon>
        <taxon>Embryophyta</taxon>
        <taxon>Tracheophyta</taxon>
        <taxon>Spermatophyta</taxon>
        <taxon>Magnoliopsida</taxon>
        <taxon>eudicotyledons</taxon>
        <taxon>Gunneridae</taxon>
        <taxon>Pentapetalae</taxon>
        <taxon>Caryophyllales</taxon>
        <taxon>Cactineae</taxon>
        <taxon>Cactaceae</taxon>
        <taxon>Opuntioideae</taxon>
        <taxon>Opuntia</taxon>
    </lineage>
</organism>
<feature type="region of interest" description="Disordered" evidence="1">
    <location>
        <begin position="1"/>
        <end position="33"/>
    </location>
</feature>
<feature type="compositionally biased region" description="Basic and acidic residues" evidence="1">
    <location>
        <begin position="1"/>
        <end position="12"/>
    </location>
</feature>
<sequence>MQGMQTHRDDKSRKTKCTLTKKITKDTHQQQPVTKPVKFENHTSVFLVCGNSHQGHMVCSVNYFFAVILINIKFLYICDHTHKIDISTLHKNTKSIMGTSKIYQERQLDNSPNTH</sequence>
<reference evidence="2" key="2">
    <citation type="submission" date="2020-07" db="EMBL/GenBank/DDBJ databases">
        <authorList>
            <person name="Vera ALvarez R."/>
            <person name="Arias-Moreno D.M."/>
            <person name="Jimenez-Jacinto V."/>
            <person name="Jimenez-Bremont J.F."/>
            <person name="Swaminathan K."/>
            <person name="Moose S.P."/>
            <person name="Guerrero-Gonzalez M.L."/>
            <person name="Marino-Ramirez L."/>
            <person name="Landsman D."/>
            <person name="Rodriguez-Kessler M."/>
            <person name="Delgado-Sanchez P."/>
        </authorList>
    </citation>
    <scope>NUCLEOTIDE SEQUENCE</scope>
    <source>
        <tissue evidence="2">Cladode</tissue>
    </source>
</reference>
<protein>
    <submittedName>
        <fullName evidence="2">Uncharacterized protein</fullName>
    </submittedName>
</protein>
<dbReference type="AlphaFoldDB" id="A0A7C8ZB96"/>
<proteinExistence type="predicted"/>
<reference evidence="2" key="1">
    <citation type="journal article" date="2013" name="J. Plant Res.">
        <title>Effect of fungi and light on seed germination of three Opuntia species from semiarid lands of central Mexico.</title>
        <authorList>
            <person name="Delgado-Sanchez P."/>
            <person name="Jimenez-Bremont J.F."/>
            <person name="Guerrero-Gonzalez Mde L."/>
            <person name="Flores J."/>
        </authorList>
    </citation>
    <scope>NUCLEOTIDE SEQUENCE</scope>
    <source>
        <tissue evidence="2">Cladode</tissue>
    </source>
</reference>
<accession>A0A7C8ZB96</accession>
<dbReference type="EMBL" id="GISG01111142">
    <property type="protein sequence ID" value="MBA4638894.1"/>
    <property type="molecule type" value="Transcribed_RNA"/>
</dbReference>
<name>A0A7C8ZB96_OPUST</name>
<evidence type="ECO:0000256" key="1">
    <source>
        <dbReference type="SAM" id="MobiDB-lite"/>
    </source>
</evidence>